<dbReference type="STRING" id="555088.DealDRAFT_1865"/>
<gene>
    <name evidence="6" type="primary">purS</name>
    <name evidence="7" type="ORF">DealDRAFT_1865</name>
</gene>
<keyword evidence="3 6" id="KW-0547">Nucleotide-binding</keyword>
<dbReference type="SUPFAM" id="SSF82697">
    <property type="entry name" value="PurS-like"/>
    <property type="match status" value="1"/>
</dbReference>
<evidence type="ECO:0000313" key="8">
    <source>
        <dbReference type="Proteomes" id="UP000006443"/>
    </source>
</evidence>
<keyword evidence="5 6" id="KW-0067">ATP-binding</keyword>
<keyword evidence="8" id="KW-1185">Reference proteome</keyword>
<evidence type="ECO:0000256" key="4">
    <source>
        <dbReference type="ARBA" id="ARBA00022755"/>
    </source>
</evidence>
<dbReference type="Proteomes" id="UP000006443">
    <property type="component" value="Unassembled WGS sequence"/>
</dbReference>
<comment type="subcellular location">
    <subcellularLocation>
        <location evidence="6">Cytoplasm</location>
    </subcellularLocation>
</comment>
<evidence type="ECO:0000256" key="2">
    <source>
        <dbReference type="ARBA" id="ARBA00022598"/>
    </source>
</evidence>
<comment type="caution">
    <text evidence="7">The sequence shown here is derived from an EMBL/GenBank/DDBJ whole genome shotgun (WGS) entry which is preliminary data.</text>
</comment>
<evidence type="ECO:0000256" key="1">
    <source>
        <dbReference type="ARBA" id="ARBA00022490"/>
    </source>
</evidence>
<keyword evidence="1 6" id="KW-0963">Cytoplasm</keyword>
<dbReference type="OrthoDB" id="9799101at2"/>
<dbReference type="GO" id="GO:0005737">
    <property type="term" value="C:cytoplasm"/>
    <property type="evidence" value="ECO:0007669"/>
    <property type="project" value="UniProtKB-SubCell"/>
</dbReference>
<comment type="pathway">
    <text evidence="6">Purine metabolism; IMP biosynthesis via de novo pathway; 5-amino-1-(5-phospho-D-ribosyl)imidazole from N(2)-formyl-N(1)-(5-phospho-D-ribosyl)glycinamide: step 1/2.</text>
</comment>
<dbReference type="InterPro" id="IPR036604">
    <property type="entry name" value="PurS-like_sf"/>
</dbReference>
<dbReference type="eggNOG" id="COG1828">
    <property type="taxonomic scope" value="Bacteria"/>
</dbReference>
<dbReference type="UniPathway" id="UPA00074">
    <property type="reaction ID" value="UER00128"/>
</dbReference>
<dbReference type="GO" id="GO:0005524">
    <property type="term" value="F:ATP binding"/>
    <property type="evidence" value="ECO:0007669"/>
    <property type="project" value="UniProtKB-UniRule"/>
</dbReference>
<dbReference type="EMBL" id="ACJM01000008">
    <property type="protein sequence ID" value="EEG77408.1"/>
    <property type="molecule type" value="Genomic_DNA"/>
</dbReference>
<dbReference type="AlphaFoldDB" id="C0GHA6"/>
<proteinExistence type="inferred from homology"/>
<evidence type="ECO:0000313" key="7">
    <source>
        <dbReference type="EMBL" id="EEG77408.1"/>
    </source>
</evidence>
<evidence type="ECO:0000256" key="6">
    <source>
        <dbReference type="HAMAP-Rule" id="MF_01926"/>
    </source>
</evidence>
<dbReference type="HAMAP" id="MF_01926">
    <property type="entry name" value="PurS"/>
    <property type="match status" value="1"/>
</dbReference>
<dbReference type="NCBIfam" id="NF004630">
    <property type="entry name" value="PRK05974.1"/>
    <property type="match status" value="1"/>
</dbReference>
<evidence type="ECO:0000256" key="3">
    <source>
        <dbReference type="ARBA" id="ARBA00022741"/>
    </source>
</evidence>
<comment type="catalytic activity">
    <reaction evidence="6">
        <text>N(2)-formyl-N(1)-(5-phospho-beta-D-ribosyl)glycinamide + L-glutamine + ATP + H2O = 2-formamido-N(1)-(5-O-phospho-beta-D-ribosyl)acetamidine + L-glutamate + ADP + phosphate + H(+)</text>
        <dbReference type="Rhea" id="RHEA:17129"/>
        <dbReference type="ChEBI" id="CHEBI:15377"/>
        <dbReference type="ChEBI" id="CHEBI:15378"/>
        <dbReference type="ChEBI" id="CHEBI:29985"/>
        <dbReference type="ChEBI" id="CHEBI:30616"/>
        <dbReference type="ChEBI" id="CHEBI:43474"/>
        <dbReference type="ChEBI" id="CHEBI:58359"/>
        <dbReference type="ChEBI" id="CHEBI:147286"/>
        <dbReference type="ChEBI" id="CHEBI:147287"/>
        <dbReference type="ChEBI" id="CHEBI:456216"/>
        <dbReference type="EC" id="6.3.5.3"/>
    </reaction>
</comment>
<dbReference type="InterPro" id="IPR003850">
    <property type="entry name" value="PurS"/>
</dbReference>
<keyword evidence="4 6" id="KW-0658">Purine biosynthesis</keyword>
<sequence>MWKAEIKVLLKQSVLDPQGQAVEKALGSLGYGNVEDVRIGKYLEVTVAGADRAAAEAQVHEMCERLLTNTVIEDYTFELVEV</sequence>
<comment type="similarity">
    <text evidence="6">Belongs to the PurS family.</text>
</comment>
<evidence type="ECO:0000256" key="5">
    <source>
        <dbReference type="ARBA" id="ARBA00022840"/>
    </source>
</evidence>
<dbReference type="NCBIfam" id="TIGR00302">
    <property type="entry name" value="phosphoribosylformylglycinamidine synthase subunit PurS"/>
    <property type="match status" value="1"/>
</dbReference>
<name>C0GHA6_DETAL</name>
<protein>
    <recommendedName>
        <fullName evidence="6">Phosphoribosylformylglycinamidine synthase subunit PurS</fullName>
        <shortName evidence="6">FGAM synthase</shortName>
        <ecNumber evidence="6">6.3.5.3</ecNumber>
    </recommendedName>
    <alternativeName>
        <fullName evidence="6">Formylglycinamide ribonucleotide amidotransferase subunit III</fullName>
        <shortName evidence="6">FGAR amidotransferase III</shortName>
        <shortName evidence="6">FGAR-AT III</shortName>
    </alternativeName>
    <alternativeName>
        <fullName evidence="6">Phosphoribosylformylglycinamidine synthase subunit III</fullName>
    </alternativeName>
</protein>
<dbReference type="EC" id="6.3.5.3" evidence="6"/>
<dbReference type="Pfam" id="PF02700">
    <property type="entry name" value="PurS"/>
    <property type="match status" value="1"/>
</dbReference>
<comment type="function">
    <text evidence="6">Part of the phosphoribosylformylglycinamidine synthase complex involved in the purines biosynthetic pathway. Catalyzes the ATP-dependent conversion of formylglycinamide ribonucleotide (FGAR) and glutamine to yield formylglycinamidine ribonucleotide (FGAM) and glutamate. The FGAM synthase complex is composed of three subunits. PurQ produces an ammonia molecule by converting glutamine to glutamate. PurL transfers the ammonia molecule to FGAR to form FGAM in an ATP-dependent manner. PurS interacts with PurQ and PurL and is thought to assist in the transfer of the ammonia molecule from PurQ to PurL.</text>
</comment>
<dbReference type="Gene3D" id="3.30.1280.10">
    <property type="entry name" value="Phosphoribosylformylglycinamidine synthase subunit PurS"/>
    <property type="match status" value="1"/>
</dbReference>
<dbReference type="RefSeq" id="WP_008516820.1">
    <property type="nucleotide sequence ID" value="NZ_ACJM01000008.1"/>
</dbReference>
<keyword evidence="2 6" id="KW-0436">Ligase</keyword>
<dbReference type="GO" id="GO:0004642">
    <property type="term" value="F:phosphoribosylformylglycinamidine synthase activity"/>
    <property type="evidence" value="ECO:0007669"/>
    <property type="project" value="UniProtKB-UniRule"/>
</dbReference>
<organism evidence="7 8">
    <name type="scientific">Dethiobacter alkaliphilus AHT 1</name>
    <dbReference type="NCBI Taxonomy" id="555088"/>
    <lineage>
        <taxon>Bacteria</taxon>
        <taxon>Bacillati</taxon>
        <taxon>Bacillota</taxon>
        <taxon>Dethiobacteria</taxon>
        <taxon>Dethiobacterales</taxon>
        <taxon>Dethiobacteraceae</taxon>
        <taxon>Dethiobacter</taxon>
    </lineage>
</organism>
<comment type="subunit">
    <text evidence="6">Part of the FGAM synthase complex composed of 1 PurL, 1 PurQ and 2 PurS subunits.</text>
</comment>
<reference evidence="7 8" key="1">
    <citation type="submission" date="2009-02" db="EMBL/GenBank/DDBJ databases">
        <title>Sequencing of the draft genome and assembly of Dethiobacter alkaliphilus AHT 1.</title>
        <authorList>
            <consortium name="US DOE Joint Genome Institute (JGI-PGF)"/>
            <person name="Lucas S."/>
            <person name="Copeland A."/>
            <person name="Lapidus A."/>
            <person name="Glavina del Rio T."/>
            <person name="Dalin E."/>
            <person name="Tice H."/>
            <person name="Bruce D."/>
            <person name="Goodwin L."/>
            <person name="Pitluck S."/>
            <person name="Larimer F."/>
            <person name="Land M.L."/>
            <person name="Hauser L."/>
            <person name="Muyzer G."/>
        </authorList>
    </citation>
    <scope>NUCLEOTIDE SEQUENCE [LARGE SCALE GENOMIC DNA]</scope>
    <source>
        <strain evidence="7 8">AHT 1</strain>
    </source>
</reference>
<accession>C0GHA6</accession>
<dbReference type="GO" id="GO:0006189">
    <property type="term" value="P:'de novo' IMP biosynthetic process"/>
    <property type="evidence" value="ECO:0007669"/>
    <property type="project" value="UniProtKB-UniRule"/>
</dbReference>
<dbReference type="PANTHER" id="PTHR34696">
    <property type="entry name" value="PHOSPHORIBOSYLFORMYLGLYCINAMIDINE SYNTHASE SUBUNIT PURS"/>
    <property type="match status" value="1"/>
</dbReference>
<dbReference type="PANTHER" id="PTHR34696:SF1">
    <property type="entry name" value="PHOSPHORIBOSYLFORMYLGLYCINAMIDINE SYNTHASE SUBUNIT PURS"/>
    <property type="match status" value="1"/>
</dbReference>